<dbReference type="EMBL" id="ADAS02000059">
    <property type="protein sequence ID" value="OAV92784.1"/>
    <property type="molecule type" value="Genomic_DNA"/>
</dbReference>
<organism evidence="5">
    <name type="scientific">Puccinia triticina (isolate 1-1 / race 1 (BBBD))</name>
    <name type="common">Brown leaf rust fungus</name>
    <dbReference type="NCBI Taxonomy" id="630390"/>
    <lineage>
        <taxon>Eukaryota</taxon>
        <taxon>Fungi</taxon>
        <taxon>Dikarya</taxon>
        <taxon>Basidiomycota</taxon>
        <taxon>Pucciniomycotina</taxon>
        <taxon>Pucciniomycetes</taxon>
        <taxon>Pucciniales</taxon>
        <taxon>Pucciniaceae</taxon>
        <taxon>Puccinia</taxon>
    </lineage>
</organism>
<dbReference type="InterPro" id="IPR001878">
    <property type="entry name" value="Znf_CCHC"/>
</dbReference>
<reference evidence="5" key="1">
    <citation type="submission" date="2009-11" db="EMBL/GenBank/DDBJ databases">
        <authorList>
            <consortium name="The Broad Institute Genome Sequencing Platform"/>
            <person name="Ward D."/>
            <person name="Feldgarden M."/>
            <person name="Earl A."/>
            <person name="Young S.K."/>
            <person name="Zeng Q."/>
            <person name="Koehrsen M."/>
            <person name="Alvarado L."/>
            <person name="Berlin A."/>
            <person name="Bochicchio J."/>
            <person name="Borenstein D."/>
            <person name="Chapman S.B."/>
            <person name="Chen Z."/>
            <person name="Engels R."/>
            <person name="Freedman E."/>
            <person name="Gellesch M."/>
            <person name="Goldberg J."/>
            <person name="Griggs A."/>
            <person name="Gujja S."/>
            <person name="Heilman E."/>
            <person name="Heiman D."/>
            <person name="Hepburn T."/>
            <person name="Howarth C."/>
            <person name="Jen D."/>
            <person name="Larson L."/>
            <person name="Lewis B."/>
            <person name="Mehta T."/>
            <person name="Park D."/>
            <person name="Pearson M."/>
            <person name="Roberts A."/>
            <person name="Saif S."/>
            <person name="Shea T."/>
            <person name="Shenoy N."/>
            <person name="Sisk P."/>
            <person name="Stolte C."/>
            <person name="Sykes S."/>
            <person name="Thomson T."/>
            <person name="Walk T."/>
            <person name="White J."/>
            <person name="Yandava C."/>
            <person name="Izard J."/>
            <person name="Baranova O.V."/>
            <person name="Blanton J.M."/>
            <person name="Tanner A.C."/>
            <person name="Dewhirst F.E."/>
            <person name="Haas B."/>
            <person name="Nusbaum C."/>
            <person name="Birren B."/>
        </authorList>
    </citation>
    <scope>NUCLEOTIDE SEQUENCE [LARGE SCALE GENOMIC DNA]</scope>
    <source>
        <strain evidence="5">1-1 BBBD Race 1</strain>
    </source>
</reference>
<dbReference type="OrthoDB" id="2507000at2759"/>
<dbReference type="GO" id="GO:0006397">
    <property type="term" value="P:mRNA processing"/>
    <property type="evidence" value="ECO:0007669"/>
    <property type="project" value="UniProtKB-KW"/>
</dbReference>
<sequence>MNPRLPVEPAHPPRNVNVDIPPPTADGGRQERLDAKLAKQVWDFKEAEFLLKQRKLVGTTIQTGKAQFRQAKADGANFADWYQNLAKVGRAAVDDACFFITACKNSTYEKIARALLISSIDQSLVAKMQQLPTCFAMYTALFNKFKTSFRAAEMLIFYKFRRFKINPDGHNAGIASTLRDWQAEWAAVNVKFGMNAFMGFVLQSAVMESDAEYKKAFELHVEQLVQDNKQGRCPSFDLIMKALDICKDQHKHTISLSSDVGQVFTSPTPPTALSTSMPGADSFDVLAFLADVNEQDWVDALDFYALTAHKCWQCGGENHYARNCPEPQQLTHANRKSGPPIGTIVSTLYGHLPSGASVNSSRFPRTNFKKTQFPPSRNQQHAKNLADYYRPRYHNNGQQLQGPDSGPSIPAKKKSTDFLMI</sequence>
<dbReference type="SMART" id="SM00343">
    <property type="entry name" value="ZnF_C2HC"/>
    <property type="match status" value="1"/>
</dbReference>
<evidence type="ECO:0000256" key="2">
    <source>
        <dbReference type="PROSITE-ProRule" id="PRU00047"/>
    </source>
</evidence>
<keyword evidence="2" id="KW-0479">Metal-binding</keyword>
<evidence type="ECO:0000313" key="7">
    <source>
        <dbReference type="Proteomes" id="UP000005240"/>
    </source>
</evidence>
<dbReference type="GO" id="GO:0008270">
    <property type="term" value="F:zinc ion binding"/>
    <property type="evidence" value="ECO:0007669"/>
    <property type="project" value="UniProtKB-KW"/>
</dbReference>
<evidence type="ECO:0000313" key="5">
    <source>
        <dbReference type="EMBL" id="OAV92784.1"/>
    </source>
</evidence>
<keyword evidence="2" id="KW-0863">Zinc-finger</keyword>
<evidence type="ECO:0000259" key="4">
    <source>
        <dbReference type="PROSITE" id="PS50158"/>
    </source>
</evidence>
<dbReference type="EnsemblFungi" id="PTTG_04953-t43_1">
    <property type="protein sequence ID" value="PTTG_04953-t43_1-p1"/>
    <property type="gene ID" value="PTTG_04953"/>
</dbReference>
<gene>
    <name evidence="5" type="ORF">PTTG_04953</name>
</gene>
<feature type="domain" description="CCHC-type" evidence="4">
    <location>
        <begin position="310"/>
        <end position="326"/>
    </location>
</feature>
<keyword evidence="1" id="KW-0507">mRNA processing</keyword>
<reference evidence="6" key="4">
    <citation type="submission" date="2025-05" db="UniProtKB">
        <authorList>
            <consortium name="EnsemblFungi"/>
        </authorList>
    </citation>
    <scope>IDENTIFICATION</scope>
    <source>
        <strain evidence="6">isolate 1-1 / race 1 (BBBD)</strain>
    </source>
</reference>
<feature type="region of interest" description="Disordered" evidence="3">
    <location>
        <begin position="393"/>
        <end position="421"/>
    </location>
</feature>
<feature type="region of interest" description="Disordered" evidence="3">
    <location>
        <begin position="356"/>
        <end position="381"/>
    </location>
</feature>
<dbReference type="InterPro" id="IPR036875">
    <property type="entry name" value="Znf_CCHC_sf"/>
</dbReference>
<evidence type="ECO:0000256" key="3">
    <source>
        <dbReference type="SAM" id="MobiDB-lite"/>
    </source>
</evidence>
<dbReference type="Gene3D" id="4.10.60.10">
    <property type="entry name" value="Zinc finger, CCHC-type"/>
    <property type="match status" value="1"/>
</dbReference>
<dbReference type="STRING" id="630390.A0A0C4EVW7"/>
<dbReference type="AlphaFoldDB" id="A0A0C4EVW7"/>
<reference evidence="5" key="2">
    <citation type="submission" date="2016-05" db="EMBL/GenBank/DDBJ databases">
        <title>Comparative analysis highlights variable genome content of wheat rusts and divergence of the mating loci.</title>
        <authorList>
            <person name="Cuomo C.A."/>
            <person name="Bakkeren G."/>
            <person name="Szabo L."/>
            <person name="Khalil H."/>
            <person name="Joly D."/>
            <person name="Goldberg J."/>
            <person name="Young S."/>
            <person name="Zeng Q."/>
            <person name="Fellers J."/>
        </authorList>
    </citation>
    <scope>NUCLEOTIDE SEQUENCE [LARGE SCALE GENOMIC DNA]</scope>
    <source>
        <strain evidence="5">1-1 BBBD Race 1</strain>
    </source>
</reference>
<dbReference type="SUPFAM" id="SSF57756">
    <property type="entry name" value="Retrovirus zinc finger-like domains"/>
    <property type="match status" value="1"/>
</dbReference>
<dbReference type="PROSITE" id="PS50158">
    <property type="entry name" value="ZF_CCHC"/>
    <property type="match status" value="1"/>
</dbReference>
<keyword evidence="7" id="KW-1185">Reference proteome</keyword>
<feature type="region of interest" description="Disordered" evidence="3">
    <location>
        <begin position="1"/>
        <end position="29"/>
    </location>
</feature>
<accession>A0A0C4EVW7</accession>
<evidence type="ECO:0000313" key="6">
    <source>
        <dbReference type="EnsemblFungi" id="PTTG_04953-t43_1-p1"/>
    </source>
</evidence>
<dbReference type="GO" id="GO:0003676">
    <property type="term" value="F:nucleic acid binding"/>
    <property type="evidence" value="ECO:0007669"/>
    <property type="project" value="InterPro"/>
</dbReference>
<dbReference type="Proteomes" id="UP000005240">
    <property type="component" value="Unassembled WGS sequence"/>
</dbReference>
<dbReference type="VEuPathDB" id="FungiDB:PTTG_04953"/>
<proteinExistence type="predicted"/>
<evidence type="ECO:0000256" key="1">
    <source>
        <dbReference type="ARBA" id="ARBA00022664"/>
    </source>
</evidence>
<reference evidence="6 7" key="3">
    <citation type="journal article" date="2017" name="G3 (Bethesda)">
        <title>Comparative analysis highlights variable genome content of wheat rusts and divergence of the mating loci.</title>
        <authorList>
            <person name="Cuomo C.A."/>
            <person name="Bakkeren G."/>
            <person name="Khalil H.B."/>
            <person name="Panwar V."/>
            <person name="Joly D."/>
            <person name="Linning R."/>
            <person name="Sakthikumar S."/>
            <person name="Song X."/>
            <person name="Adiconis X."/>
            <person name="Fan L."/>
            <person name="Goldberg J.M."/>
            <person name="Levin J.Z."/>
            <person name="Young S."/>
            <person name="Zeng Q."/>
            <person name="Anikster Y."/>
            <person name="Bruce M."/>
            <person name="Wang M."/>
            <person name="Yin C."/>
            <person name="McCallum B."/>
            <person name="Szabo L.J."/>
            <person name="Hulbert S."/>
            <person name="Chen X."/>
            <person name="Fellers J.P."/>
        </authorList>
    </citation>
    <scope>NUCLEOTIDE SEQUENCE</scope>
    <source>
        <strain evidence="6">isolate 1-1 / race 1 (BBBD)</strain>
        <strain evidence="7">Isolate 1-1 / race 1 (BBBD)</strain>
    </source>
</reference>
<protein>
    <submittedName>
        <fullName evidence="6">CCHC-type domain-containing protein</fullName>
    </submittedName>
</protein>
<keyword evidence="2" id="KW-0862">Zinc</keyword>
<name>A0A0C4EVW7_PUCT1</name>